<evidence type="ECO:0000313" key="1">
    <source>
        <dbReference type="EMBL" id="TJZ55610.1"/>
    </source>
</evidence>
<dbReference type="Proteomes" id="UP000308697">
    <property type="component" value="Unassembled WGS sequence"/>
</dbReference>
<dbReference type="EMBL" id="SUMB01000003">
    <property type="protein sequence ID" value="TJZ55610.1"/>
    <property type="molecule type" value="Genomic_DNA"/>
</dbReference>
<sequence length="228" mass="23332">MYCSVAQARSAGCTGTDPEVTTWIEAAMERITAYTRQQFEPLSMVVVGDVAPGGLVLLPRRVRSVSSVTPVTDGADDAPSLPSSAYRVTSSDLLGQVDAVYLAWGGYDDLVVGAESWNGGWAGLLDGWSAEQVEVAGEFGYAAAPPVVAQATALLSAHIQAQAAPSDADAAQDPSLDVDDEGNNVRIEDQADDAPSDPVSASASTGSTQVDALLASYVNAGLGLLGGV</sequence>
<name>A0A4U0NMU5_9ACTN</name>
<accession>A0A4U0NMU5</accession>
<evidence type="ECO:0000313" key="2">
    <source>
        <dbReference type="Proteomes" id="UP000308697"/>
    </source>
</evidence>
<comment type="caution">
    <text evidence="1">The sequence shown here is derived from an EMBL/GenBank/DDBJ whole genome shotgun (WGS) entry which is preliminary data.</text>
</comment>
<dbReference type="OrthoDB" id="4180027at2"/>
<gene>
    <name evidence="1" type="ORF">FCH28_09735</name>
</gene>
<reference evidence="1 2" key="1">
    <citation type="submission" date="2019-04" db="EMBL/GenBank/DDBJ databases">
        <title>Streptomyces piniterrae sp. nov., a heliquinomycin-producing actinomycete isolated from rhizosphere soil of Pinus yunnanensis.</title>
        <authorList>
            <person name="Zhuang X."/>
            <person name="Zhao J."/>
        </authorList>
    </citation>
    <scope>NUCLEOTIDE SEQUENCE [LARGE SCALE GENOMIC DNA]</scope>
    <source>
        <strain evidence="2">jys28</strain>
    </source>
</reference>
<dbReference type="AlphaFoldDB" id="A0A4U0NMU5"/>
<proteinExistence type="predicted"/>
<protein>
    <submittedName>
        <fullName evidence="1">Uncharacterized protein</fullName>
    </submittedName>
</protein>
<organism evidence="1 2">
    <name type="scientific">Streptomyces piniterrae</name>
    <dbReference type="NCBI Taxonomy" id="2571125"/>
    <lineage>
        <taxon>Bacteria</taxon>
        <taxon>Bacillati</taxon>
        <taxon>Actinomycetota</taxon>
        <taxon>Actinomycetes</taxon>
        <taxon>Kitasatosporales</taxon>
        <taxon>Streptomycetaceae</taxon>
        <taxon>Streptomyces</taxon>
    </lineage>
</organism>
<keyword evidence="2" id="KW-1185">Reference proteome</keyword>